<organism evidence="1 2">
    <name type="scientific">Cylicocyclus nassatus</name>
    <name type="common">Nematode worm</name>
    <dbReference type="NCBI Taxonomy" id="53992"/>
    <lineage>
        <taxon>Eukaryota</taxon>
        <taxon>Metazoa</taxon>
        <taxon>Ecdysozoa</taxon>
        <taxon>Nematoda</taxon>
        <taxon>Chromadorea</taxon>
        <taxon>Rhabditida</taxon>
        <taxon>Rhabditina</taxon>
        <taxon>Rhabditomorpha</taxon>
        <taxon>Strongyloidea</taxon>
        <taxon>Strongylidae</taxon>
        <taxon>Cylicocyclus</taxon>
    </lineage>
</organism>
<name>A0AA36GQ01_CYLNA</name>
<evidence type="ECO:0000313" key="1">
    <source>
        <dbReference type="EMBL" id="CAJ0596192.1"/>
    </source>
</evidence>
<gene>
    <name evidence="1" type="ORF">CYNAS_LOCUS8175</name>
</gene>
<reference evidence="1" key="1">
    <citation type="submission" date="2023-07" db="EMBL/GenBank/DDBJ databases">
        <authorList>
            <consortium name="CYATHOMIX"/>
        </authorList>
    </citation>
    <scope>NUCLEOTIDE SEQUENCE</scope>
    <source>
        <strain evidence="1">N/A</strain>
    </source>
</reference>
<dbReference type="AlphaFoldDB" id="A0AA36GQ01"/>
<evidence type="ECO:0000313" key="2">
    <source>
        <dbReference type="Proteomes" id="UP001176961"/>
    </source>
</evidence>
<dbReference type="Proteomes" id="UP001176961">
    <property type="component" value="Unassembled WGS sequence"/>
</dbReference>
<proteinExistence type="predicted"/>
<keyword evidence="2" id="KW-1185">Reference proteome</keyword>
<accession>A0AA36GQ01</accession>
<sequence>MRSYNDRPSETPTTPTRSTSLYTFDSTVEQYQHVFIGVGVSEWMKLGTACQCVVEPSKYCCFFTSIYFRVNGEVGP</sequence>
<protein>
    <submittedName>
        <fullName evidence="1">Uncharacterized protein</fullName>
    </submittedName>
</protein>
<dbReference type="EMBL" id="CATQJL010000112">
    <property type="protein sequence ID" value="CAJ0596192.1"/>
    <property type="molecule type" value="Genomic_DNA"/>
</dbReference>
<comment type="caution">
    <text evidence="1">The sequence shown here is derived from an EMBL/GenBank/DDBJ whole genome shotgun (WGS) entry which is preliminary data.</text>
</comment>